<keyword evidence="3" id="KW-1185">Reference proteome</keyword>
<dbReference type="EMBL" id="KB456270">
    <property type="protein sequence ID" value="EMF09001.1"/>
    <property type="molecule type" value="Genomic_DNA"/>
</dbReference>
<organism evidence="2 3">
    <name type="scientific">Sphaerulina musiva (strain SO2202)</name>
    <name type="common">Poplar stem canker fungus</name>
    <name type="synonym">Septoria musiva</name>
    <dbReference type="NCBI Taxonomy" id="692275"/>
    <lineage>
        <taxon>Eukaryota</taxon>
        <taxon>Fungi</taxon>
        <taxon>Dikarya</taxon>
        <taxon>Ascomycota</taxon>
        <taxon>Pezizomycotina</taxon>
        <taxon>Dothideomycetes</taxon>
        <taxon>Dothideomycetidae</taxon>
        <taxon>Mycosphaerellales</taxon>
        <taxon>Mycosphaerellaceae</taxon>
        <taxon>Sphaerulina</taxon>
    </lineage>
</organism>
<evidence type="ECO:0000313" key="2">
    <source>
        <dbReference type="EMBL" id="EMF09001.1"/>
    </source>
</evidence>
<name>M3CZB2_SPHMS</name>
<dbReference type="AlphaFoldDB" id="M3CZB2"/>
<dbReference type="GeneID" id="27898053"/>
<accession>M3CZB2</accession>
<proteinExistence type="predicted"/>
<evidence type="ECO:0000256" key="1">
    <source>
        <dbReference type="SAM" id="Phobius"/>
    </source>
</evidence>
<gene>
    <name evidence="2" type="ORF">SEPMUDRAFT_111478</name>
</gene>
<reference evidence="2 3" key="1">
    <citation type="journal article" date="2012" name="PLoS Pathog.">
        <title>Diverse lifestyles and strategies of plant pathogenesis encoded in the genomes of eighteen Dothideomycetes fungi.</title>
        <authorList>
            <person name="Ohm R.A."/>
            <person name="Feau N."/>
            <person name="Henrissat B."/>
            <person name="Schoch C.L."/>
            <person name="Horwitz B.A."/>
            <person name="Barry K.W."/>
            <person name="Condon B.J."/>
            <person name="Copeland A.C."/>
            <person name="Dhillon B."/>
            <person name="Glaser F."/>
            <person name="Hesse C.N."/>
            <person name="Kosti I."/>
            <person name="LaButti K."/>
            <person name="Lindquist E.A."/>
            <person name="Lucas S."/>
            <person name="Salamov A.A."/>
            <person name="Bradshaw R.E."/>
            <person name="Ciuffetti L."/>
            <person name="Hamelin R.C."/>
            <person name="Kema G.H.J."/>
            <person name="Lawrence C."/>
            <person name="Scott J.A."/>
            <person name="Spatafora J.W."/>
            <person name="Turgeon B.G."/>
            <person name="de Wit P.J.G.M."/>
            <person name="Zhong S."/>
            <person name="Goodwin S.B."/>
            <person name="Grigoriev I.V."/>
        </authorList>
    </citation>
    <scope>NUCLEOTIDE SEQUENCE [LARGE SCALE GENOMIC DNA]</scope>
    <source>
        <strain evidence="2 3">SO2202</strain>
    </source>
</reference>
<evidence type="ECO:0000313" key="3">
    <source>
        <dbReference type="Proteomes" id="UP000016931"/>
    </source>
</evidence>
<feature type="transmembrane region" description="Helical" evidence="1">
    <location>
        <begin position="6"/>
        <end position="24"/>
    </location>
</feature>
<dbReference type="Proteomes" id="UP000016931">
    <property type="component" value="Unassembled WGS sequence"/>
</dbReference>
<keyword evidence="1" id="KW-0812">Transmembrane</keyword>
<dbReference type="HOGENOM" id="CLU_1563851_0_0_1"/>
<dbReference type="RefSeq" id="XP_016757122.1">
    <property type="nucleotide sequence ID" value="XM_016900916.1"/>
</dbReference>
<keyword evidence="1" id="KW-1133">Transmembrane helix</keyword>
<keyword evidence="1" id="KW-0472">Membrane</keyword>
<sequence>MAELAHGGVAHVVVIVVFIVVVVVDDDDDDAGAAAAAADNDDDDVDMVVCGRSIRASVVAARALSLSAPIVAGSQRLGSACCSVSLSSPLTGRFTPVVVVSGSGSVIAPSQHPLRSTDFSSFHVVRGAIHAALVCRAPSKSRARMLAMPAAMSLTHRRDDADRASVAHKKA</sequence>
<protein>
    <submittedName>
        <fullName evidence="2">Uncharacterized protein</fullName>
    </submittedName>
</protein>